<dbReference type="AlphaFoldDB" id="A0AAE1HWW2"/>
<protein>
    <submittedName>
        <fullName evidence="2">Ovoinhibitor</fullName>
    </submittedName>
</protein>
<accession>A0AAE1HWW2</accession>
<dbReference type="InterPro" id="IPR036058">
    <property type="entry name" value="Kazal_dom_sf"/>
</dbReference>
<reference evidence="2" key="2">
    <citation type="journal article" date="2023" name="BMC Genomics">
        <title>Pest status, molecular evolution, and epigenetic factors derived from the genome assembly of Frankliniella fusca, a thysanopteran phytovirus vector.</title>
        <authorList>
            <person name="Catto M.A."/>
            <person name="Labadie P.E."/>
            <person name="Jacobson A.L."/>
            <person name="Kennedy G.G."/>
            <person name="Srinivasan R."/>
            <person name="Hunt B.G."/>
        </authorList>
    </citation>
    <scope>NUCLEOTIDE SEQUENCE</scope>
    <source>
        <strain evidence="2">PL_HMW_Pooled</strain>
    </source>
</reference>
<dbReference type="Proteomes" id="UP001219518">
    <property type="component" value="Unassembled WGS sequence"/>
</dbReference>
<dbReference type="Pfam" id="PF00050">
    <property type="entry name" value="Kazal_1"/>
    <property type="match status" value="1"/>
</dbReference>
<keyword evidence="3" id="KW-1185">Reference proteome</keyword>
<name>A0AAE1HWW2_9NEOP</name>
<organism evidence="2 3">
    <name type="scientific">Frankliniella fusca</name>
    <dbReference type="NCBI Taxonomy" id="407009"/>
    <lineage>
        <taxon>Eukaryota</taxon>
        <taxon>Metazoa</taxon>
        <taxon>Ecdysozoa</taxon>
        <taxon>Arthropoda</taxon>
        <taxon>Hexapoda</taxon>
        <taxon>Insecta</taxon>
        <taxon>Pterygota</taxon>
        <taxon>Neoptera</taxon>
        <taxon>Paraneoptera</taxon>
        <taxon>Thysanoptera</taxon>
        <taxon>Terebrantia</taxon>
        <taxon>Thripoidea</taxon>
        <taxon>Thripidae</taxon>
        <taxon>Frankliniella</taxon>
    </lineage>
</organism>
<reference evidence="2" key="1">
    <citation type="submission" date="2021-07" db="EMBL/GenBank/DDBJ databases">
        <authorList>
            <person name="Catto M.A."/>
            <person name="Jacobson A."/>
            <person name="Kennedy G."/>
            <person name="Labadie P."/>
            <person name="Hunt B.G."/>
            <person name="Srinivasan R."/>
        </authorList>
    </citation>
    <scope>NUCLEOTIDE SEQUENCE</scope>
    <source>
        <strain evidence="2">PL_HMW_Pooled</strain>
        <tissue evidence="2">Head</tissue>
    </source>
</reference>
<dbReference type="SUPFAM" id="SSF100895">
    <property type="entry name" value="Kazal-type serine protease inhibitors"/>
    <property type="match status" value="1"/>
</dbReference>
<evidence type="ECO:0000313" key="3">
    <source>
        <dbReference type="Proteomes" id="UP001219518"/>
    </source>
</evidence>
<evidence type="ECO:0000313" key="2">
    <source>
        <dbReference type="EMBL" id="KAK3929072.1"/>
    </source>
</evidence>
<sequence length="93" mass="10560">MPIRTLGSQMIFAADPFYAERPAPCTQRCEKILAPVCAEDESGRNRTYPNECMIGFLNCQEKTKSTKIADGECPDDPIVWVDDEAYFDQYDMP</sequence>
<feature type="domain" description="Kazal-like" evidence="1">
    <location>
        <begin position="19"/>
        <end position="75"/>
    </location>
</feature>
<dbReference type="PROSITE" id="PS51465">
    <property type="entry name" value="KAZAL_2"/>
    <property type="match status" value="1"/>
</dbReference>
<dbReference type="SMART" id="SM00280">
    <property type="entry name" value="KAZAL"/>
    <property type="match status" value="1"/>
</dbReference>
<dbReference type="InterPro" id="IPR002350">
    <property type="entry name" value="Kazal_dom"/>
</dbReference>
<dbReference type="EMBL" id="JAHWGI010001376">
    <property type="protein sequence ID" value="KAK3929072.1"/>
    <property type="molecule type" value="Genomic_DNA"/>
</dbReference>
<proteinExistence type="predicted"/>
<dbReference type="Gene3D" id="3.30.60.30">
    <property type="match status" value="1"/>
</dbReference>
<evidence type="ECO:0000259" key="1">
    <source>
        <dbReference type="PROSITE" id="PS51465"/>
    </source>
</evidence>
<comment type="caution">
    <text evidence="2">The sequence shown here is derived from an EMBL/GenBank/DDBJ whole genome shotgun (WGS) entry which is preliminary data.</text>
</comment>
<dbReference type="CDD" id="cd00104">
    <property type="entry name" value="KAZAL_FS"/>
    <property type="match status" value="1"/>
</dbReference>
<gene>
    <name evidence="2" type="ORF">KUF71_017558</name>
</gene>